<name>A0A8R1IPC1_CAEJA</name>
<evidence type="ECO:0000313" key="2">
    <source>
        <dbReference type="Proteomes" id="UP000005237"/>
    </source>
</evidence>
<dbReference type="EnsemblMetazoa" id="CJA39134.1">
    <property type="protein sequence ID" value="CJA39134.1"/>
    <property type="gene ID" value="WBGene00214981"/>
</dbReference>
<accession>A0A8R1IPC1</accession>
<dbReference type="PANTHER" id="PTHR38618">
    <property type="entry name" value="PROTEIN CBG21701-RELATED"/>
    <property type="match status" value="1"/>
</dbReference>
<reference evidence="1" key="2">
    <citation type="submission" date="2022-06" db="UniProtKB">
        <authorList>
            <consortium name="EnsemblMetazoa"/>
        </authorList>
    </citation>
    <scope>IDENTIFICATION</scope>
    <source>
        <strain evidence="1">DF5081</strain>
    </source>
</reference>
<sequence>MASSSSLSSRDELRQLVTTRYVPKLEEIDLEKVEIVRAGCSVLLPKSPRNEDNHIERVDGEDGVVLEEDHRAIHRIDETPKLVTKRVHSSVIPIRDEAVKVLRNLQTTPAESLREERYDFYSQRWFHTTRNSEISLAEHVLLHPNHRPYFFSMQCRHLETEDVSRLILTSLLSGPRETGQCLARFAIKTAVDMPFKTLFEMLESLAAENDEFQLSDCMVFATLIEQHGSRNITHRLRTDNCKEYGELEPDLDMQGKLMSSRATLTCSARGQKHVLTQITYMNNASGRIDSTSRNRSSEDFFVEFLSEKGENENESFDPCGRVYQNGPTTDHKRCSPRRSHISKPLISPSGELLVIITSHKGL</sequence>
<organism evidence="1 2">
    <name type="scientific">Caenorhabditis japonica</name>
    <dbReference type="NCBI Taxonomy" id="281687"/>
    <lineage>
        <taxon>Eukaryota</taxon>
        <taxon>Metazoa</taxon>
        <taxon>Ecdysozoa</taxon>
        <taxon>Nematoda</taxon>
        <taxon>Chromadorea</taxon>
        <taxon>Rhabditida</taxon>
        <taxon>Rhabditina</taxon>
        <taxon>Rhabditomorpha</taxon>
        <taxon>Rhabditoidea</taxon>
        <taxon>Rhabditidae</taxon>
        <taxon>Peloderinae</taxon>
        <taxon>Caenorhabditis</taxon>
    </lineage>
</organism>
<evidence type="ECO:0000313" key="1">
    <source>
        <dbReference type="EnsemblMetazoa" id="CJA39134.1"/>
    </source>
</evidence>
<proteinExistence type="predicted"/>
<dbReference type="AlphaFoldDB" id="A0A8R1IPC1"/>
<dbReference type="Proteomes" id="UP000005237">
    <property type="component" value="Unassembled WGS sequence"/>
</dbReference>
<reference evidence="2" key="1">
    <citation type="submission" date="2010-08" db="EMBL/GenBank/DDBJ databases">
        <authorList>
            <consortium name="Caenorhabditis japonica Sequencing Consortium"/>
            <person name="Wilson R.K."/>
        </authorList>
    </citation>
    <scope>NUCLEOTIDE SEQUENCE [LARGE SCALE GENOMIC DNA]</scope>
    <source>
        <strain evidence="2">DF5081</strain>
    </source>
</reference>
<protein>
    <submittedName>
        <fullName evidence="1">Uncharacterized protein</fullName>
    </submittedName>
</protein>
<keyword evidence="2" id="KW-1185">Reference proteome</keyword>
<dbReference type="PANTHER" id="PTHR38618:SF1">
    <property type="entry name" value="MEIOSIS-TO-MITOSIS TRANSITION ASSOCIATED"/>
    <property type="match status" value="1"/>
</dbReference>